<proteinExistence type="predicted"/>
<sequence>MMFLSSVNCHCNLGRGSVLCKQVKTKRVKLTFSWKYKHSTTDDDLNYM</sequence>
<dbReference type="AlphaFoldDB" id="A0A0E9SVJ8"/>
<protein>
    <submittedName>
        <fullName evidence="1">Uncharacterized protein</fullName>
    </submittedName>
</protein>
<reference evidence="1" key="2">
    <citation type="journal article" date="2015" name="Fish Shellfish Immunol.">
        <title>Early steps in the European eel (Anguilla anguilla)-Vibrio vulnificus interaction in the gills: Role of the RtxA13 toxin.</title>
        <authorList>
            <person name="Callol A."/>
            <person name="Pajuelo D."/>
            <person name="Ebbesson L."/>
            <person name="Teles M."/>
            <person name="MacKenzie S."/>
            <person name="Amaro C."/>
        </authorList>
    </citation>
    <scope>NUCLEOTIDE SEQUENCE</scope>
</reference>
<name>A0A0E9SVJ8_ANGAN</name>
<accession>A0A0E9SVJ8</accession>
<dbReference type="EMBL" id="GBXM01063271">
    <property type="protein sequence ID" value="JAH45306.1"/>
    <property type="molecule type" value="Transcribed_RNA"/>
</dbReference>
<evidence type="ECO:0000313" key="1">
    <source>
        <dbReference type="EMBL" id="JAH45306.1"/>
    </source>
</evidence>
<reference evidence="1" key="1">
    <citation type="submission" date="2014-11" db="EMBL/GenBank/DDBJ databases">
        <authorList>
            <person name="Amaro Gonzalez C."/>
        </authorList>
    </citation>
    <scope>NUCLEOTIDE SEQUENCE</scope>
</reference>
<organism evidence="1">
    <name type="scientific">Anguilla anguilla</name>
    <name type="common">European freshwater eel</name>
    <name type="synonym">Muraena anguilla</name>
    <dbReference type="NCBI Taxonomy" id="7936"/>
    <lineage>
        <taxon>Eukaryota</taxon>
        <taxon>Metazoa</taxon>
        <taxon>Chordata</taxon>
        <taxon>Craniata</taxon>
        <taxon>Vertebrata</taxon>
        <taxon>Euteleostomi</taxon>
        <taxon>Actinopterygii</taxon>
        <taxon>Neopterygii</taxon>
        <taxon>Teleostei</taxon>
        <taxon>Anguilliformes</taxon>
        <taxon>Anguillidae</taxon>
        <taxon>Anguilla</taxon>
    </lineage>
</organism>